<organism evidence="1 2">
    <name type="scientific">Riccia fluitans</name>
    <dbReference type="NCBI Taxonomy" id="41844"/>
    <lineage>
        <taxon>Eukaryota</taxon>
        <taxon>Viridiplantae</taxon>
        <taxon>Streptophyta</taxon>
        <taxon>Embryophyta</taxon>
        <taxon>Marchantiophyta</taxon>
        <taxon>Marchantiopsida</taxon>
        <taxon>Marchantiidae</taxon>
        <taxon>Marchantiales</taxon>
        <taxon>Ricciaceae</taxon>
        <taxon>Riccia</taxon>
    </lineage>
</organism>
<dbReference type="Proteomes" id="UP001605036">
    <property type="component" value="Unassembled WGS sequence"/>
</dbReference>
<protein>
    <submittedName>
        <fullName evidence="1">Uncharacterized protein</fullName>
    </submittedName>
</protein>
<gene>
    <name evidence="1" type="ORF">R1flu_023936</name>
</gene>
<sequence length="85" mass="9356">MPKSSTRAKVGTAIGSLSQFLSGAASLGASRYYQIREFSSGEGEEKARDKVREKGLGDRYSGISCHSGHVLPHSEYQRFMPIFWA</sequence>
<proteinExistence type="predicted"/>
<reference evidence="1 2" key="1">
    <citation type="submission" date="2024-09" db="EMBL/GenBank/DDBJ databases">
        <title>Chromosome-scale assembly of Riccia fluitans.</title>
        <authorList>
            <person name="Paukszto L."/>
            <person name="Sawicki J."/>
            <person name="Karawczyk K."/>
            <person name="Piernik-Szablinska J."/>
            <person name="Szczecinska M."/>
            <person name="Mazdziarz M."/>
        </authorList>
    </citation>
    <scope>NUCLEOTIDE SEQUENCE [LARGE SCALE GENOMIC DNA]</scope>
    <source>
        <strain evidence="1">Rf_01</strain>
        <tissue evidence="1">Aerial parts of the thallus</tissue>
    </source>
</reference>
<dbReference type="AlphaFoldDB" id="A0ABD1XTG4"/>
<evidence type="ECO:0000313" key="1">
    <source>
        <dbReference type="EMBL" id="KAL2612244.1"/>
    </source>
</evidence>
<evidence type="ECO:0000313" key="2">
    <source>
        <dbReference type="Proteomes" id="UP001605036"/>
    </source>
</evidence>
<keyword evidence="2" id="KW-1185">Reference proteome</keyword>
<dbReference type="EMBL" id="JBHFFA010000007">
    <property type="protein sequence ID" value="KAL2612244.1"/>
    <property type="molecule type" value="Genomic_DNA"/>
</dbReference>
<accession>A0ABD1XTG4</accession>
<name>A0ABD1XTG4_9MARC</name>
<comment type="caution">
    <text evidence="1">The sequence shown here is derived from an EMBL/GenBank/DDBJ whole genome shotgun (WGS) entry which is preliminary data.</text>
</comment>